<dbReference type="RefSeq" id="YP_009816114.1">
    <property type="nucleotide sequence ID" value="NC_048102.1"/>
</dbReference>
<organism evidence="1 2">
    <name type="scientific">Synechococcus phage S-P4</name>
    <dbReference type="NCBI Taxonomy" id="2484640"/>
    <lineage>
        <taxon>Viruses</taxon>
        <taxon>Duplodnaviria</taxon>
        <taxon>Heunggongvirae</taxon>
        <taxon>Uroviricota</taxon>
        <taxon>Caudoviricetes</taxon>
        <taxon>Pantevenvirales</taxon>
        <taxon>Kyanoviridae</taxon>
        <taxon>Leucotheavirus</taxon>
        <taxon>Leucotheavirus sp4</taxon>
    </lineage>
</organism>
<dbReference type="Proteomes" id="UP000281181">
    <property type="component" value="Segment"/>
</dbReference>
<dbReference type="KEGG" id="vg:55007348"/>
<reference evidence="1 2" key="1">
    <citation type="submission" date="2018-09" db="EMBL/GenBank/DDBJ databases">
        <authorList>
            <person name="You S."/>
        </authorList>
    </citation>
    <scope>NUCLEOTIDE SEQUENCE [LARGE SCALE GENOMIC DNA]</scope>
</reference>
<name>A0A3G3M5Y8_9CAUD</name>
<accession>A0A3G3M5Y8</accession>
<evidence type="ECO:0000313" key="1">
    <source>
        <dbReference type="EMBL" id="AYR01929.1"/>
    </source>
</evidence>
<evidence type="ECO:0000313" key="2">
    <source>
        <dbReference type="Proteomes" id="UP000281181"/>
    </source>
</evidence>
<dbReference type="GeneID" id="55007348"/>
<proteinExistence type="predicted"/>
<keyword evidence="2" id="KW-1185">Reference proteome</keyword>
<protein>
    <submittedName>
        <fullName evidence="1">Uncharacterized protein</fullName>
    </submittedName>
</protein>
<dbReference type="EMBL" id="MH920639">
    <property type="protein sequence ID" value="AYR01929.1"/>
    <property type="molecule type" value="Genomic_DNA"/>
</dbReference>
<sequence length="38" mass="4359">MFDDLLEEANDMSSPDLTDMIWATARKEALRKSKNVSE</sequence>